<accession>A0A6F8VAL9</accession>
<dbReference type="PANTHER" id="PTHR12169">
    <property type="entry name" value="ATPASE N2B"/>
    <property type="match status" value="1"/>
</dbReference>
<dbReference type="PANTHER" id="PTHR12169:SF6">
    <property type="entry name" value="AFG1-LIKE ATPASE"/>
    <property type="match status" value="1"/>
</dbReference>
<dbReference type="Gene3D" id="3.40.50.300">
    <property type="entry name" value="P-loop containing nucleotide triphosphate hydrolases"/>
    <property type="match status" value="1"/>
</dbReference>
<dbReference type="SUPFAM" id="SSF52540">
    <property type="entry name" value="P-loop containing nucleoside triphosphate hydrolases"/>
    <property type="match status" value="1"/>
</dbReference>
<dbReference type="GO" id="GO:0016887">
    <property type="term" value="F:ATP hydrolysis activity"/>
    <property type="evidence" value="ECO:0007669"/>
    <property type="project" value="InterPro"/>
</dbReference>
<dbReference type="AlphaFoldDB" id="A0A6F8VAL9"/>
<organism evidence="3 4">
    <name type="scientific">Sulfurimicrobium lacus</name>
    <dbReference type="NCBI Taxonomy" id="2715678"/>
    <lineage>
        <taxon>Bacteria</taxon>
        <taxon>Pseudomonadati</taxon>
        <taxon>Pseudomonadota</taxon>
        <taxon>Betaproteobacteria</taxon>
        <taxon>Nitrosomonadales</taxon>
        <taxon>Sulfuricellaceae</taxon>
        <taxon>Sulfurimicrobium</taxon>
    </lineage>
</organism>
<dbReference type="GO" id="GO:0051301">
    <property type="term" value="P:cell division"/>
    <property type="evidence" value="ECO:0007669"/>
    <property type="project" value="UniProtKB-KW"/>
</dbReference>
<keyword evidence="4" id="KW-1185">Reference proteome</keyword>
<keyword evidence="3" id="KW-0132">Cell division</keyword>
<sequence>MSTEILACLQSRADERGVVLDAPQRSAACQLQRLHDDLVQPSAILDSRLLRHVLKPRPVLGLYLWGAVGRGKSFLMDAFFSCVPLKHKRRMHFHHFMQEVHDRLAAMKGQSDPLTRLAREFSRQVRLLCLDEFHINDITDAMLMRGLLQGLLDRGVALVVTSNAEPDSLYRNGLQRGQFLPTIALIKQRMEVVRLDGGADYRLGALEQAGIYHTPLDERADQALEAIFLEQAGSEGEKGSRLEVAGRMIKSRRQGGGVAWFEFAELCGGPRSKADYIELAGCFHTLLLSGVPQFDSQSLAQARRFLWLVDEFYDRRVKLVLSAAVPLGRLGPSSLFDGEFERALSRLAEMQSHAYLANIHQPS</sequence>
<name>A0A6F8VAL9_9PROT</name>
<keyword evidence="3" id="KW-0131">Cell cycle</keyword>
<keyword evidence="2" id="KW-0067">ATP-binding</keyword>
<reference evidence="4" key="1">
    <citation type="submission" date="2020-03" db="EMBL/GenBank/DDBJ databases">
        <title>Complete genome sequence of sulfur-oxidizing bacterium skT11.</title>
        <authorList>
            <person name="Kanda M."/>
            <person name="Kojima H."/>
            <person name="Fukui M."/>
        </authorList>
    </citation>
    <scope>NUCLEOTIDE SEQUENCE [LARGE SCALE GENOMIC DNA]</scope>
    <source>
        <strain evidence="4">skT11</strain>
    </source>
</reference>
<dbReference type="NCBIfam" id="NF040713">
    <property type="entry name" value="ZapE"/>
    <property type="match status" value="1"/>
</dbReference>
<dbReference type="InterPro" id="IPR005654">
    <property type="entry name" value="ATPase_AFG1-like"/>
</dbReference>
<dbReference type="KEGG" id="slac:SKTS_10430"/>
<evidence type="ECO:0000256" key="1">
    <source>
        <dbReference type="ARBA" id="ARBA00022741"/>
    </source>
</evidence>
<dbReference type="Proteomes" id="UP000502260">
    <property type="component" value="Chromosome"/>
</dbReference>
<protein>
    <submittedName>
        <fullName evidence="3">Cell division protein ZapE</fullName>
    </submittedName>
</protein>
<dbReference type="InterPro" id="IPR027417">
    <property type="entry name" value="P-loop_NTPase"/>
</dbReference>
<evidence type="ECO:0000313" key="3">
    <source>
        <dbReference type="EMBL" id="BCB26157.1"/>
    </source>
</evidence>
<gene>
    <name evidence="3" type="primary">zapE</name>
    <name evidence="3" type="ORF">SKTS_10430</name>
</gene>
<dbReference type="EMBL" id="AP022853">
    <property type="protein sequence ID" value="BCB26157.1"/>
    <property type="molecule type" value="Genomic_DNA"/>
</dbReference>
<proteinExistence type="predicted"/>
<dbReference type="Pfam" id="PF03969">
    <property type="entry name" value="AFG1_ATPase"/>
    <property type="match status" value="1"/>
</dbReference>
<evidence type="ECO:0000313" key="4">
    <source>
        <dbReference type="Proteomes" id="UP000502260"/>
    </source>
</evidence>
<dbReference type="GO" id="GO:0005524">
    <property type="term" value="F:ATP binding"/>
    <property type="evidence" value="ECO:0007669"/>
    <property type="project" value="UniProtKB-KW"/>
</dbReference>
<keyword evidence="1" id="KW-0547">Nucleotide-binding</keyword>
<dbReference type="RefSeq" id="WP_244617448.1">
    <property type="nucleotide sequence ID" value="NZ_AP022853.1"/>
</dbReference>
<evidence type="ECO:0000256" key="2">
    <source>
        <dbReference type="ARBA" id="ARBA00022840"/>
    </source>
</evidence>
<dbReference type="GO" id="GO:0005737">
    <property type="term" value="C:cytoplasm"/>
    <property type="evidence" value="ECO:0007669"/>
    <property type="project" value="TreeGrafter"/>
</dbReference>